<dbReference type="EMBL" id="LAZR01069614">
    <property type="protein sequence ID" value="KKK47368.1"/>
    <property type="molecule type" value="Genomic_DNA"/>
</dbReference>
<protein>
    <submittedName>
        <fullName evidence="1">Uncharacterized protein</fullName>
    </submittedName>
</protein>
<name>A0A0F8VSQ3_9ZZZZ</name>
<comment type="caution">
    <text evidence="1">The sequence shown here is derived from an EMBL/GenBank/DDBJ whole genome shotgun (WGS) entry which is preliminary data.</text>
</comment>
<proteinExistence type="predicted"/>
<reference evidence="1" key="1">
    <citation type="journal article" date="2015" name="Nature">
        <title>Complex archaea that bridge the gap between prokaryotes and eukaryotes.</title>
        <authorList>
            <person name="Spang A."/>
            <person name="Saw J.H."/>
            <person name="Jorgensen S.L."/>
            <person name="Zaremba-Niedzwiedzka K."/>
            <person name="Martijn J."/>
            <person name="Lind A.E."/>
            <person name="van Eijk R."/>
            <person name="Schleper C."/>
            <person name="Guy L."/>
            <person name="Ettema T.J."/>
        </authorList>
    </citation>
    <scope>NUCLEOTIDE SEQUENCE</scope>
</reference>
<evidence type="ECO:0000313" key="1">
    <source>
        <dbReference type="EMBL" id="KKK47368.1"/>
    </source>
</evidence>
<organism evidence="1">
    <name type="scientific">marine sediment metagenome</name>
    <dbReference type="NCBI Taxonomy" id="412755"/>
    <lineage>
        <taxon>unclassified sequences</taxon>
        <taxon>metagenomes</taxon>
        <taxon>ecological metagenomes</taxon>
    </lineage>
</organism>
<sequence length="144" mass="16461">MHIYIAIRGLISAVKEWENFMSSQYLPFKVLEKGKKKPSPYLAQIQVRELKIYEIVCPKECEDKVMSMIKPGGFHGDSSKFKKPLRLLTKLLGLKKCSTNWKPNIIPNVGGLHILALGTKDDKMNWKPEKKTTVFDIGTPKEML</sequence>
<dbReference type="AlphaFoldDB" id="A0A0F8VSQ3"/>
<accession>A0A0F8VSQ3</accession>
<gene>
    <name evidence="1" type="ORF">LCGC14_3155940</name>
</gene>